<dbReference type="PROSITE" id="PS01117">
    <property type="entry name" value="HTH_MARR_1"/>
    <property type="match status" value="1"/>
</dbReference>
<dbReference type="InterPro" id="IPR000835">
    <property type="entry name" value="HTH_MarR-typ"/>
</dbReference>
<dbReference type="AlphaFoldDB" id="A0AAE3XIS9"/>
<evidence type="ECO:0000256" key="1">
    <source>
        <dbReference type="ARBA" id="ARBA00023015"/>
    </source>
</evidence>
<keyword evidence="3" id="KW-0804">Transcription</keyword>
<dbReference type="PANTHER" id="PTHR33164:SF64">
    <property type="entry name" value="TRANSCRIPTIONAL REGULATOR SLYA"/>
    <property type="match status" value="1"/>
</dbReference>
<dbReference type="PROSITE" id="PS50995">
    <property type="entry name" value="HTH_MARR_2"/>
    <property type="match status" value="1"/>
</dbReference>
<proteinExistence type="predicted"/>
<accession>A0AAE3XIS9</accession>
<comment type="caution">
    <text evidence="5">The sequence shown here is derived from an EMBL/GenBank/DDBJ whole genome shotgun (WGS) entry which is preliminary data.</text>
</comment>
<dbReference type="GO" id="GO:0006950">
    <property type="term" value="P:response to stress"/>
    <property type="evidence" value="ECO:0007669"/>
    <property type="project" value="TreeGrafter"/>
</dbReference>
<organism evidence="5 6">
    <name type="scientific">Aureibacter tunicatorum</name>
    <dbReference type="NCBI Taxonomy" id="866807"/>
    <lineage>
        <taxon>Bacteria</taxon>
        <taxon>Pseudomonadati</taxon>
        <taxon>Bacteroidota</taxon>
        <taxon>Cytophagia</taxon>
        <taxon>Cytophagales</taxon>
        <taxon>Persicobacteraceae</taxon>
        <taxon>Aureibacter</taxon>
    </lineage>
</organism>
<evidence type="ECO:0000256" key="3">
    <source>
        <dbReference type="ARBA" id="ARBA00023163"/>
    </source>
</evidence>
<dbReference type="EMBL" id="JAVDQD010000001">
    <property type="protein sequence ID" value="MDR6237172.1"/>
    <property type="molecule type" value="Genomic_DNA"/>
</dbReference>
<dbReference type="Pfam" id="PF12802">
    <property type="entry name" value="MarR_2"/>
    <property type="match status" value="1"/>
</dbReference>
<dbReference type="PANTHER" id="PTHR33164">
    <property type="entry name" value="TRANSCRIPTIONAL REGULATOR, MARR FAMILY"/>
    <property type="match status" value="1"/>
</dbReference>
<dbReference type="Proteomes" id="UP001185092">
    <property type="component" value="Unassembled WGS sequence"/>
</dbReference>
<evidence type="ECO:0000313" key="6">
    <source>
        <dbReference type="Proteomes" id="UP001185092"/>
    </source>
</evidence>
<evidence type="ECO:0000256" key="2">
    <source>
        <dbReference type="ARBA" id="ARBA00023125"/>
    </source>
</evidence>
<keyword evidence="6" id="KW-1185">Reference proteome</keyword>
<dbReference type="Gene3D" id="1.10.10.10">
    <property type="entry name" value="Winged helix-like DNA-binding domain superfamily/Winged helix DNA-binding domain"/>
    <property type="match status" value="1"/>
</dbReference>
<dbReference type="RefSeq" id="WP_309936616.1">
    <property type="nucleotide sequence ID" value="NZ_AP025305.1"/>
</dbReference>
<dbReference type="InterPro" id="IPR039422">
    <property type="entry name" value="MarR/SlyA-like"/>
</dbReference>
<dbReference type="GO" id="GO:0003700">
    <property type="term" value="F:DNA-binding transcription factor activity"/>
    <property type="evidence" value="ECO:0007669"/>
    <property type="project" value="InterPro"/>
</dbReference>
<protein>
    <submittedName>
        <fullName evidence="5">DNA-binding MarR family transcriptional regulator</fullName>
    </submittedName>
</protein>
<dbReference type="InterPro" id="IPR023187">
    <property type="entry name" value="Tscrpt_reg_MarR-type_CS"/>
</dbReference>
<keyword evidence="2 5" id="KW-0238">DNA-binding</keyword>
<evidence type="ECO:0000259" key="4">
    <source>
        <dbReference type="PROSITE" id="PS50995"/>
    </source>
</evidence>
<feature type="domain" description="HTH marR-type" evidence="4">
    <location>
        <begin position="3"/>
        <end position="136"/>
    </location>
</feature>
<dbReference type="SMART" id="SM00347">
    <property type="entry name" value="HTH_MARR"/>
    <property type="match status" value="1"/>
</dbReference>
<dbReference type="InterPro" id="IPR036390">
    <property type="entry name" value="WH_DNA-bd_sf"/>
</dbReference>
<sequence>MKKFKTGELLGKSSRLLSNKLTQGLTKHQIELTPEQWMVLEVLVNEPKSQKEICEITLKNKASINSLVSNLIKTGLVSKSVSESDKRNNVISITDLGIQIKKASNQVASETLDIALEGLSSKDIETLNGYLLKIKNNLIK</sequence>
<gene>
    <name evidence="5" type="ORF">HNQ88_000148</name>
</gene>
<dbReference type="InterPro" id="IPR036388">
    <property type="entry name" value="WH-like_DNA-bd_sf"/>
</dbReference>
<name>A0AAE3XIS9_9BACT</name>
<evidence type="ECO:0000313" key="5">
    <source>
        <dbReference type="EMBL" id="MDR6237172.1"/>
    </source>
</evidence>
<reference evidence="5" key="1">
    <citation type="submission" date="2023-07" db="EMBL/GenBank/DDBJ databases">
        <title>Genomic Encyclopedia of Type Strains, Phase IV (KMG-IV): sequencing the most valuable type-strain genomes for metagenomic binning, comparative biology and taxonomic classification.</title>
        <authorList>
            <person name="Goeker M."/>
        </authorList>
    </citation>
    <scope>NUCLEOTIDE SEQUENCE</scope>
    <source>
        <strain evidence="5">DSM 26174</strain>
    </source>
</reference>
<dbReference type="GO" id="GO:0003677">
    <property type="term" value="F:DNA binding"/>
    <property type="evidence" value="ECO:0007669"/>
    <property type="project" value="UniProtKB-KW"/>
</dbReference>
<keyword evidence="1" id="KW-0805">Transcription regulation</keyword>
<dbReference type="SUPFAM" id="SSF46785">
    <property type="entry name" value="Winged helix' DNA-binding domain"/>
    <property type="match status" value="1"/>
</dbReference>